<sequence length="71" mass="7198">MSGSSSSGSGSSCSGGTKVEYCGQCGGKHPTSQCVGVQGSCNVCGQYGHFACDVSILMGSRKNNKKKRTAE</sequence>
<proteinExistence type="predicted"/>
<name>A0A2Z6ZTQ7_9LAMI</name>
<dbReference type="Proteomes" id="UP000250235">
    <property type="component" value="Unassembled WGS sequence"/>
</dbReference>
<protein>
    <submittedName>
        <fullName evidence="1">Uncharacterized protein</fullName>
    </submittedName>
</protein>
<organism evidence="1 2">
    <name type="scientific">Dorcoceras hygrometricum</name>
    <dbReference type="NCBI Taxonomy" id="472368"/>
    <lineage>
        <taxon>Eukaryota</taxon>
        <taxon>Viridiplantae</taxon>
        <taxon>Streptophyta</taxon>
        <taxon>Embryophyta</taxon>
        <taxon>Tracheophyta</taxon>
        <taxon>Spermatophyta</taxon>
        <taxon>Magnoliopsida</taxon>
        <taxon>eudicotyledons</taxon>
        <taxon>Gunneridae</taxon>
        <taxon>Pentapetalae</taxon>
        <taxon>asterids</taxon>
        <taxon>lamiids</taxon>
        <taxon>Lamiales</taxon>
        <taxon>Gesneriaceae</taxon>
        <taxon>Didymocarpoideae</taxon>
        <taxon>Trichosporeae</taxon>
        <taxon>Loxocarpinae</taxon>
        <taxon>Dorcoceras</taxon>
    </lineage>
</organism>
<dbReference type="AlphaFoldDB" id="A0A2Z6ZTQ7"/>
<accession>A0A2Z6ZTQ7</accession>
<reference evidence="1 2" key="1">
    <citation type="journal article" date="2015" name="Proc. Natl. Acad. Sci. U.S.A.">
        <title>The resurrection genome of Boea hygrometrica: A blueprint for survival of dehydration.</title>
        <authorList>
            <person name="Xiao L."/>
            <person name="Yang G."/>
            <person name="Zhang L."/>
            <person name="Yang X."/>
            <person name="Zhao S."/>
            <person name="Ji Z."/>
            <person name="Zhou Q."/>
            <person name="Hu M."/>
            <person name="Wang Y."/>
            <person name="Chen M."/>
            <person name="Xu Y."/>
            <person name="Jin H."/>
            <person name="Xiao X."/>
            <person name="Hu G."/>
            <person name="Bao F."/>
            <person name="Hu Y."/>
            <person name="Wan P."/>
            <person name="Li L."/>
            <person name="Deng X."/>
            <person name="Kuang T."/>
            <person name="Xiang C."/>
            <person name="Zhu J.K."/>
            <person name="Oliver M.J."/>
            <person name="He Y."/>
        </authorList>
    </citation>
    <scope>NUCLEOTIDE SEQUENCE [LARGE SCALE GENOMIC DNA]</scope>
    <source>
        <strain evidence="2">cv. XS01</strain>
    </source>
</reference>
<dbReference type="EMBL" id="KV143190">
    <property type="protein sequence ID" value="KZT76201.1"/>
    <property type="molecule type" value="Genomic_DNA"/>
</dbReference>
<keyword evidence="2" id="KW-1185">Reference proteome</keyword>
<gene>
    <name evidence="1" type="ORF">F511_46774</name>
</gene>
<evidence type="ECO:0000313" key="1">
    <source>
        <dbReference type="EMBL" id="KZT76201.1"/>
    </source>
</evidence>
<dbReference type="OrthoDB" id="3863715at2759"/>
<evidence type="ECO:0000313" key="2">
    <source>
        <dbReference type="Proteomes" id="UP000250235"/>
    </source>
</evidence>